<dbReference type="SUPFAM" id="SSF52540">
    <property type="entry name" value="P-loop containing nucleoside triphosphate hydrolases"/>
    <property type="match status" value="1"/>
</dbReference>
<dbReference type="InterPro" id="IPR050445">
    <property type="entry name" value="Bact_polysacc_biosynth/exp"/>
</dbReference>
<dbReference type="InterPro" id="IPR002586">
    <property type="entry name" value="CobQ/CobB/MinD/ParA_Nub-bd_dom"/>
</dbReference>
<name>A0A3B0T352_9ZZZZ</name>
<accession>A0A3B0T352</accession>
<dbReference type="Pfam" id="PF13807">
    <property type="entry name" value="GNVR"/>
    <property type="match status" value="1"/>
</dbReference>
<organism evidence="13">
    <name type="scientific">hydrothermal vent metagenome</name>
    <dbReference type="NCBI Taxonomy" id="652676"/>
    <lineage>
        <taxon>unclassified sequences</taxon>
        <taxon>metagenomes</taxon>
        <taxon>ecological metagenomes</taxon>
    </lineage>
</organism>
<dbReference type="GO" id="GO:0004713">
    <property type="term" value="F:protein tyrosine kinase activity"/>
    <property type="evidence" value="ECO:0007669"/>
    <property type="project" value="TreeGrafter"/>
</dbReference>
<reference evidence="13" key="1">
    <citation type="submission" date="2018-06" db="EMBL/GenBank/DDBJ databases">
        <authorList>
            <person name="Zhirakovskaya E."/>
        </authorList>
    </citation>
    <scope>NUCLEOTIDE SEQUENCE</scope>
</reference>
<dbReference type="Pfam" id="PF02706">
    <property type="entry name" value="Wzz"/>
    <property type="match status" value="1"/>
</dbReference>
<feature type="domain" description="Tyrosine-protein kinase G-rich" evidence="12">
    <location>
        <begin position="366"/>
        <end position="440"/>
    </location>
</feature>
<evidence type="ECO:0000256" key="6">
    <source>
        <dbReference type="ARBA" id="ARBA00022989"/>
    </source>
</evidence>
<evidence type="ECO:0000259" key="11">
    <source>
        <dbReference type="Pfam" id="PF02706"/>
    </source>
</evidence>
<proteinExistence type="predicted"/>
<dbReference type="GO" id="GO:0005886">
    <property type="term" value="C:plasma membrane"/>
    <property type="evidence" value="ECO:0007669"/>
    <property type="project" value="UniProtKB-SubCell"/>
</dbReference>
<evidence type="ECO:0000256" key="4">
    <source>
        <dbReference type="ARBA" id="ARBA00022741"/>
    </source>
</evidence>
<sequence length="738" mass="81212">MIDLRAIIDIVFRQKRVIAGTIFTLIALSVLVTSQLTPYYTGRALLLIDPRQSRVVNIDEVMSGLPTNSATVDSEVEVIKSDRVAIDVIQKLDLLVAEDFTASKSPIDWVRQVIGFPAEETEDQPGSTAALVRALSIFRDRLSVRRRGLTYVIEITFTSKDPTMAAKVVNAVSQAYLRQQTEGKLEVNQRAADLLRERLLALSLQLAESEAAVDEFMQNQVDVALLDQSSQDFDSAMLLWKKARQDAEQTDALYQDVRKQVASGDILSAASLLNSRGINDLIAVQKDLAAREGKLRAQAGGQGQDLFDLQNELRTITSRIQEEVATENDRLRLRVAQVEERRKAARENVRELAAQNRESSGVALVLWKLQQNTEATRVLYETFLSRLRQTEQLQSVQFADSRVISAALPPIEPSYPRTGLIYILTVLISTGIGVGVGFARDYFAQDVHGESQLEQALGIPVVSSIPLVVPAGRTSAANSFDPGVIDMGVDHPLSVFAESVRRARIGLELAVQDGRPAGRKQSLCVMIAAALSGEGKSTLAVLLARSWAQSGKKVALIDFDFRRPHIHRLLGGTPTPLSKAANQPDRARGSAYSQEFLDDPKSTVKYIHARSQLGASEADFGITEDPIRCLIEDLKRRFDIIVIDVPPLLPVIDARLVLPSVDVTLFVVRAHSTTYSKIGRALRDIRQGGKPVVAVLNGVKAGQSSYYGYDAYRGAYEQAYDRDQADETRSKPVLLKSS</sequence>
<keyword evidence="7 9" id="KW-0472">Membrane</keyword>
<feature type="domain" description="Polysaccharide chain length determinant N-terminal" evidence="11">
    <location>
        <begin position="2"/>
        <end position="92"/>
    </location>
</feature>
<keyword evidence="8" id="KW-0175">Coiled coil</keyword>
<dbReference type="EMBL" id="UOEM01000052">
    <property type="protein sequence ID" value="VAW12765.1"/>
    <property type="molecule type" value="Genomic_DNA"/>
</dbReference>
<evidence type="ECO:0000256" key="8">
    <source>
        <dbReference type="SAM" id="Coils"/>
    </source>
</evidence>
<evidence type="ECO:0000256" key="9">
    <source>
        <dbReference type="SAM" id="Phobius"/>
    </source>
</evidence>
<keyword evidence="5" id="KW-0067">ATP-binding</keyword>
<feature type="domain" description="CobQ/CobB/MinD/ParA nucleotide binding" evidence="10">
    <location>
        <begin position="525"/>
        <end position="685"/>
    </location>
</feature>
<dbReference type="InterPro" id="IPR003856">
    <property type="entry name" value="LPS_length_determ_N"/>
</dbReference>
<dbReference type="Gene3D" id="3.40.50.300">
    <property type="entry name" value="P-loop containing nucleotide triphosphate hydrolases"/>
    <property type="match status" value="1"/>
</dbReference>
<feature type="coiled-coil region" evidence="8">
    <location>
        <begin position="321"/>
        <end position="355"/>
    </location>
</feature>
<dbReference type="InterPro" id="IPR005702">
    <property type="entry name" value="Wzc-like_C"/>
</dbReference>
<evidence type="ECO:0000256" key="2">
    <source>
        <dbReference type="ARBA" id="ARBA00022475"/>
    </source>
</evidence>
<dbReference type="AlphaFoldDB" id="A0A3B0T352"/>
<evidence type="ECO:0000256" key="5">
    <source>
        <dbReference type="ARBA" id="ARBA00022840"/>
    </source>
</evidence>
<comment type="subcellular location">
    <subcellularLocation>
        <location evidence="1">Cell membrane</location>
        <topology evidence="1">Multi-pass membrane protein</topology>
    </subcellularLocation>
</comment>
<evidence type="ECO:0000256" key="3">
    <source>
        <dbReference type="ARBA" id="ARBA00022692"/>
    </source>
</evidence>
<dbReference type="InterPro" id="IPR027417">
    <property type="entry name" value="P-loop_NTPase"/>
</dbReference>
<gene>
    <name evidence="13" type="ORF">MNBD_ALPHA09-431</name>
</gene>
<keyword evidence="3 9" id="KW-0812">Transmembrane</keyword>
<evidence type="ECO:0008006" key="14">
    <source>
        <dbReference type="Google" id="ProtNLM"/>
    </source>
</evidence>
<dbReference type="Pfam" id="PF01656">
    <property type="entry name" value="CbiA"/>
    <property type="match status" value="1"/>
</dbReference>
<dbReference type="InterPro" id="IPR032807">
    <property type="entry name" value="GNVR"/>
</dbReference>
<evidence type="ECO:0000313" key="13">
    <source>
        <dbReference type="EMBL" id="VAW12765.1"/>
    </source>
</evidence>
<dbReference type="CDD" id="cd05387">
    <property type="entry name" value="BY-kinase"/>
    <property type="match status" value="1"/>
</dbReference>
<feature type="transmembrane region" description="Helical" evidence="9">
    <location>
        <begin position="21"/>
        <end position="40"/>
    </location>
</feature>
<evidence type="ECO:0000259" key="10">
    <source>
        <dbReference type="Pfam" id="PF01656"/>
    </source>
</evidence>
<keyword evidence="2" id="KW-1003">Cell membrane</keyword>
<dbReference type="PANTHER" id="PTHR32309:SF13">
    <property type="entry name" value="FERRIC ENTEROBACTIN TRANSPORT PROTEIN FEPE"/>
    <property type="match status" value="1"/>
</dbReference>
<keyword evidence="6 9" id="KW-1133">Transmembrane helix</keyword>
<dbReference type="PANTHER" id="PTHR32309">
    <property type="entry name" value="TYROSINE-PROTEIN KINASE"/>
    <property type="match status" value="1"/>
</dbReference>
<evidence type="ECO:0000259" key="12">
    <source>
        <dbReference type="Pfam" id="PF13807"/>
    </source>
</evidence>
<evidence type="ECO:0000256" key="7">
    <source>
        <dbReference type="ARBA" id="ARBA00023136"/>
    </source>
</evidence>
<evidence type="ECO:0000256" key="1">
    <source>
        <dbReference type="ARBA" id="ARBA00004651"/>
    </source>
</evidence>
<protein>
    <recommendedName>
        <fullName evidence="14">Non-specific protein-tyrosine kinase</fullName>
    </recommendedName>
</protein>
<keyword evidence="4" id="KW-0547">Nucleotide-binding</keyword>